<name>A0A0C3A751_SERVB</name>
<keyword evidence="1" id="KW-0472">Membrane</keyword>
<dbReference type="AlphaFoldDB" id="A0A0C3A751"/>
<dbReference type="HOGENOM" id="CLU_010871_0_0_1"/>
<keyword evidence="1" id="KW-1133">Transmembrane helix</keyword>
<proteinExistence type="predicted"/>
<dbReference type="EMBL" id="KN824432">
    <property type="protein sequence ID" value="KIM20465.1"/>
    <property type="molecule type" value="Genomic_DNA"/>
</dbReference>
<dbReference type="Proteomes" id="UP000054097">
    <property type="component" value="Unassembled WGS sequence"/>
</dbReference>
<evidence type="ECO:0000313" key="4">
    <source>
        <dbReference type="Proteomes" id="UP000054097"/>
    </source>
</evidence>
<keyword evidence="4" id="KW-1185">Reference proteome</keyword>
<dbReference type="Pfam" id="PF20153">
    <property type="entry name" value="DUF6535"/>
    <property type="match status" value="1"/>
</dbReference>
<organism evidence="3 4">
    <name type="scientific">Serendipita vermifera MAFF 305830</name>
    <dbReference type="NCBI Taxonomy" id="933852"/>
    <lineage>
        <taxon>Eukaryota</taxon>
        <taxon>Fungi</taxon>
        <taxon>Dikarya</taxon>
        <taxon>Basidiomycota</taxon>
        <taxon>Agaricomycotina</taxon>
        <taxon>Agaricomycetes</taxon>
        <taxon>Sebacinales</taxon>
        <taxon>Serendipitaceae</taxon>
        <taxon>Serendipita</taxon>
    </lineage>
</organism>
<feature type="transmembrane region" description="Helical" evidence="1">
    <location>
        <begin position="196"/>
        <end position="218"/>
    </location>
</feature>
<feature type="transmembrane region" description="Helical" evidence="1">
    <location>
        <begin position="69"/>
        <end position="88"/>
    </location>
</feature>
<feature type="domain" description="DUF6535" evidence="2">
    <location>
        <begin position="47"/>
        <end position="221"/>
    </location>
</feature>
<evidence type="ECO:0000256" key="1">
    <source>
        <dbReference type="SAM" id="Phobius"/>
    </source>
</evidence>
<dbReference type="InterPro" id="IPR045338">
    <property type="entry name" value="DUF6535"/>
</dbReference>
<reference evidence="4" key="2">
    <citation type="submission" date="2015-01" db="EMBL/GenBank/DDBJ databases">
        <title>Evolutionary Origins and Diversification of the Mycorrhizal Mutualists.</title>
        <authorList>
            <consortium name="DOE Joint Genome Institute"/>
            <consortium name="Mycorrhizal Genomics Consortium"/>
            <person name="Kohler A."/>
            <person name="Kuo A."/>
            <person name="Nagy L.G."/>
            <person name="Floudas D."/>
            <person name="Copeland A."/>
            <person name="Barry K.W."/>
            <person name="Cichocki N."/>
            <person name="Veneault-Fourrey C."/>
            <person name="LaButti K."/>
            <person name="Lindquist E.A."/>
            <person name="Lipzen A."/>
            <person name="Lundell T."/>
            <person name="Morin E."/>
            <person name="Murat C."/>
            <person name="Riley R."/>
            <person name="Ohm R."/>
            <person name="Sun H."/>
            <person name="Tunlid A."/>
            <person name="Henrissat B."/>
            <person name="Grigoriev I.V."/>
            <person name="Hibbett D.S."/>
            <person name="Martin F."/>
        </authorList>
    </citation>
    <scope>NUCLEOTIDE SEQUENCE [LARGE SCALE GENOMIC DNA]</scope>
    <source>
        <strain evidence="4">MAFF 305830</strain>
    </source>
</reference>
<reference evidence="3 4" key="1">
    <citation type="submission" date="2014-04" db="EMBL/GenBank/DDBJ databases">
        <authorList>
            <consortium name="DOE Joint Genome Institute"/>
            <person name="Kuo A."/>
            <person name="Zuccaro A."/>
            <person name="Kohler A."/>
            <person name="Nagy L.G."/>
            <person name="Floudas D."/>
            <person name="Copeland A."/>
            <person name="Barry K.W."/>
            <person name="Cichocki N."/>
            <person name="Veneault-Fourrey C."/>
            <person name="LaButti K."/>
            <person name="Lindquist E.A."/>
            <person name="Lipzen A."/>
            <person name="Lundell T."/>
            <person name="Morin E."/>
            <person name="Murat C."/>
            <person name="Sun H."/>
            <person name="Tunlid A."/>
            <person name="Henrissat B."/>
            <person name="Grigoriev I.V."/>
            <person name="Hibbett D.S."/>
            <person name="Martin F."/>
            <person name="Nordberg H.P."/>
            <person name="Cantor M.N."/>
            <person name="Hua S.X."/>
        </authorList>
    </citation>
    <scope>NUCLEOTIDE SEQUENCE [LARGE SCALE GENOMIC DNA]</scope>
    <source>
        <strain evidence="3 4">MAFF 305830</strain>
    </source>
</reference>
<evidence type="ECO:0000259" key="2">
    <source>
        <dbReference type="Pfam" id="PF20153"/>
    </source>
</evidence>
<gene>
    <name evidence="3" type="ORF">M408DRAFT_30345</name>
</gene>
<protein>
    <recommendedName>
        <fullName evidence="2">DUF6535 domain-containing protein</fullName>
    </recommendedName>
</protein>
<accession>A0A0C3A751</accession>
<evidence type="ECO:0000313" key="3">
    <source>
        <dbReference type="EMBL" id="KIM20465.1"/>
    </source>
</evidence>
<keyword evidence="1" id="KW-0812">Transmembrane</keyword>
<feature type="transmembrane region" description="Helical" evidence="1">
    <location>
        <begin position="225"/>
        <end position="250"/>
    </location>
</feature>
<feature type="transmembrane region" description="Helical" evidence="1">
    <location>
        <begin position="138"/>
        <end position="161"/>
    </location>
</feature>
<sequence>MSEEKAEKKQDVGGLKQRAVIGNEPKYSGVMSEEERLLGLEKEYSGWDVYNNEAKKVDTELVKDWTSSLNFLLVFAAIFAAVLTAFIIESKKLLEQDPTSVMVDVMIFFTNNMANGTHTLYTPPEFEAKQSDIIVNCLFYASLSASLVAALASVVALQWVADYDAAITRGGSSPEDRAKRRQFRHAGVVWWKMGELIAALPLLLYFSVVLFFSGLILWMWNLNYIVGAVVASGLALAVLFYGCSTFIAVVCVSSPFRTPLSRWIYSLSNLPLELFYRIRKVGGGSQSPAPGQLRKQAFTAAYKREDQAVQEGMTLARDAMDWLASQINMSPDSYRRLLLLAGELPNLIPAPTFTSNEAAWYAMFDVLGMKYLAYTQVDDLSAEEIQGMATLQQCCMMPAVQKLVSPDPHVSYITSIEDINYWSQYCYAGKPALSPPSNRRPNHLFLLLRDTPRTAASSTLELEFIIRIAHWRNLDAKVSKVWEDVFASEKLLSTDFFNYCVTTFGSFCRLQNWYKWSKEYAEMYLSVTNTVIRIAARRGDLVAQSVEALIQTHEALVIGYGNPNMSGSTTPHLIRMFPYGKEIASDKGGAYELLPFLLATQLDSYSSVDKFRRAREVIAMLWLRPSNPITRDWDYLMQKNSAFAKETNLTMNWITQADRIPHIRDILRHLATAQAGEPRIGPLWRTTHLQEYNDPYFVEALETFDSLMKEDCTSADHLAMVSLICQDLQQKSKPDFTGYFTRQRLESISKLADPCLQVLATCARGIEHISPFMIPQACDFELKDSWDRIERFLLKEYPLTTSPAALQLQASLWPTFYGQREYYRNALDDPDCLMYLQRLFQYPVNCIGCLDGPGHLLFHILKAVTPRGFVPKNPALIPNSPPTRSHSLLLANSLNMNVFESINTKPHLLDLSPRSLKSSQHQLLTMAWNMSNPLQRKPANQLSELEQIILVVYDALQCRHEPASVLLLAPLAARLLELRELSLAQGKGSFARRESASTSAIEISKILLTNLGSQFIFGLGNSRMVSCARATGDIRPALGWQPPYLD</sequence>